<dbReference type="Pfam" id="PF04628">
    <property type="entry name" value="Sedlin_N"/>
    <property type="match status" value="1"/>
</dbReference>
<dbReference type="InterPro" id="IPR006722">
    <property type="entry name" value="Sedlin"/>
</dbReference>
<dbReference type="InterPro" id="IPR011012">
    <property type="entry name" value="Longin-like_dom_sf"/>
</dbReference>
<evidence type="ECO:0008006" key="3">
    <source>
        <dbReference type="Google" id="ProtNLM"/>
    </source>
</evidence>
<proteinExistence type="predicted"/>
<keyword evidence="2" id="KW-1185">Reference proteome</keyword>
<dbReference type="AlphaFoldDB" id="A0A2H6KEV0"/>
<evidence type="ECO:0000313" key="1">
    <source>
        <dbReference type="EMBL" id="GBE61515.1"/>
    </source>
</evidence>
<dbReference type="RefSeq" id="XP_028867758.1">
    <property type="nucleotide sequence ID" value="XM_029011925.1"/>
</dbReference>
<name>A0A2H6KEV0_9APIC</name>
<dbReference type="Gene3D" id="3.30.450.70">
    <property type="match status" value="1"/>
</dbReference>
<dbReference type="GeneID" id="39875285"/>
<comment type="caution">
    <text evidence="1">The sequence shown here is derived from an EMBL/GenBank/DDBJ whole genome shotgun (WGS) entry which is preliminary data.</text>
</comment>
<gene>
    <name evidence="1" type="ORF">BOVATA_030080</name>
</gene>
<accession>A0A2H6KEV0</accession>
<protein>
    <recommendedName>
        <fullName evidence="3">Trafficking particle complex subunit 2</fullName>
    </recommendedName>
</protein>
<dbReference type="Proteomes" id="UP000236319">
    <property type="component" value="Unassembled WGS sequence"/>
</dbReference>
<dbReference type="SUPFAM" id="SSF64356">
    <property type="entry name" value="SNARE-like"/>
    <property type="match status" value="1"/>
</dbReference>
<dbReference type="PANTHER" id="PTHR12403">
    <property type="entry name" value="TRAFFICKING PROTEIN PARTICLE COMPLEX SUBUNIT 2"/>
    <property type="match status" value="1"/>
</dbReference>
<organism evidence="1 2">
    <name type="scientific">Babesia ovata</name>
    <dbReference type="NCBI Taxonomy" id="189622"/>
    <lineage>
        <taxon>Eukaryota</taxon>
        <taxon>Sar</taxon>
        <taxon>Alveolata</taxon>
        <taxon>Apicomplexa</taxon>
        <taxon>Aconoidasida</taxon>
        <taxon>Piroplasmida</taxon>
        <taxon>Babesiidae</taxon>
        <taxon>Babesia</taxon>
    </lineage>
</organism>
<evidence type="ECO:0000313" key="2">
    <source>
        <dbReference type="Proteomes" id="UP000236319"/>
    </source>
</evidence>
<reference evidence="1 2" key="1">
    <citation type="journal article" date="2017" name="BMC Genomics">
        <title>Whole-genome assembly of Babesia ovata and comparative genomics between closely related pathogens.</title>
        <authorList>
            <person name="Yamagishi J."/>
            <person name="Asada M."/>
            <person name="Hakimi H."/>
            <person name="Tanaka T.Q."/>
            <person name="Sugimoto C."/>
            <person name="Kawazu S."/>
        </authorList>
    </citation>
    <scope>NUCLEOTIDE SEQUENCE [LARGE SCALE GENOMIC DNA]</scope>
    <source>
        <strain evidence="1 2">Miyake</strain>
    </source>
</reference>
<dbReference type="OrthoDB" id="10258445at2759"/>
<dbReference type="VEuPathDB" id="PiroplasmaDB:BOVATA_030080"/>
<dbReference type="EMBL" id="BDSA01000003">
    <property type="protein sequence ID" value="GBE61515.1"/>
    <property type="molecule type" value="Genomic_DNA"/>
</dbReference>
<dbReference type="GO" id="GO:0005737">
    <property type="term" value="C:cytoplasm"/>
    <property type="evidence" value="ECO:0007669"/>
    <property type="project" value="GOC"/>
</dbReference>
<sequence>MASENNSVVYIAVIGEQRELIVSRAFGNADEAQLQLSAYAAMDVIQEKMVIQHYSATPGEQSDPYLGFITPTLLGEEFYKVHAYMAATGFTIIAIFDEHDAPLESIRQLFEKIHILFANTMCNPFMSMKFHSPRFYAGLEKIASEFTTSH</sequence>
<dbReference type="GO" id="GO:0006888">
    <property type="term" value="P:endoplasmic reticulum to Golgi vesicle-mediated transport"/>
    <property type="evidence" value="ECO:0007669"/>
    <property type="project" value="InterPro"/>
</dbReference>